<feature type="DNA-binding region" description="H-T-H motif" evidence="4">
    <location>
        <begin position="19"/>
        <end position="38"/>
    </location>
</feature>
<keyword evidence="2 4" id="KW-0238">DNA-binding</keyword>
<evidence type="ECO:0000256" key="1">
    <source>
        <dbReference type="ARBA" id="ARBA00023015"/>
    </source>
</evidence>
<feature type="domain" description="HTH tetR-type" evidence="5">
    <location>
        <begin position="1"/>
        <end position="56"/>
    </location>
</feature>
<evidence type="ECO:0000313" key="7">
    <source>
        <dbReference type="Proteomes" id="UP000503011"/>
    </source>
</evidence>
<dbReference type="GO" id="GO:0000976">
    <property type="term" value="F:transcription cis-regulatory region binding"/>
    <property type="evidence" value="ECO:0007669"/>
    <property type="project" value="TreeGrafter"/>
</dbReference>
<gene>
    <name evidence="6" type="ORF">Psuf_059390</name>
</gene>
<dbReference type="PANTHER" id="PTHR30055">
    <property type="entry name" value="HTH-TYPE TRANSCRIPTIONAL REGULATOR RUTR"/>
    <property type="match status" value="1"/>
</dbReference>
<evidence type="ECO:0000256" key="2">
    <source>
        <dbReference type="ARBA" id="ARBA00023125"/>
    </source>
</evidence>
<dbReference type="PRINTS" id="PR00455">
    <property type="entry name" value="HTHTETR"/>
</dbReference>
<evidence type="ECO:0000256" key="4">
    <source>
        <dbReference type="PROSITE-ProRule" id="PRU00335"/>
    </source>
</evidence>
<keyword evidence="1" id="KW-0805">Transcription regulation</keyword>
<reference evidence="6 7" key="2">
    <citation type="submission" date="2020-03" db="EMBL/GenBank/DDBJ databases">
        <authorList>
            <person name="Ichikawa N."/>
            <person name="Kimura A."/>
            <person name="Kitahashi Y."/>
            <person name="Uohara A."/>
        </authorList>
    </citation>
    <scope>NUCLEOTIDE SEQUENCE [LARGE SCALE GENOMIC DNA]</scope>
    <source>
        <strain evidence="6 7">NBRC 105367</strain>
    </source>
</reference>
<accession>A0A6F8YRE1</accession>
<dbReference type="AlphaFoldDB" id="A0A6F8YRE1"/>
<keyword evidence="3" id="KW-0804">Transcription</keyword>
<dbReference type="PROSITE" id="PS50977">
    <property type="entry name" value="HTH_TETR_2"/>
    <property type="match status" value="1"/>
</dbReference>
<dbReference type="PANTHER" id="PTHR30055:SF234">
    <property type="entry name" value="HTH-TYPE TRANSCRIPTIONAL REGULATOR BETI"/>
    <property type="match status" value="1"/>
</dbReference>
<dbReference type="SUPFAM" id="SSF46689">
    <property type="entry name" value="Homeodomain-like"/>
    <property type="match status" value="1"/>
</dbReference>
<sequence>MLRDAAFELFAVQGYLRTTVDDIARYGGVSRATFYLHYSGKSQIVHEFYEGEWMPRVQALYGDLNKVLAAPYTPQDLRSWIDGAVRFHEERGRWLPFLEEAGLVDPEIRQVRMELMRRCAEAVPILTHPREGFDAEAARFRFEILMIQLHRFAVYWVSGHWNLTRDQILGVLTDVWAQGLAVHPPQRPVVEPKSRLQ</sequence>
<dbReference type="Gene3D" id="1.10.10.60">
    <property type="entry name" value="Homeodomain-like"/>
    <property type="match status" value="1"/>
</dbReference>
<protein>
    <recommendedName>
        <fullName evidence="5">HTH tetR-type domain-containing protein</fullName>
    </recommendedName>
</protein>
<evidence type="ECO:0000256" key="3">
    <source>
        <dbReference type="ARBA" id="ARBA00023163"/>
    </source>
</evidence>
<dbReference type="InterPro" id="IPR050109">
    <property type="entry name" value="HTH-type_TetR-like_transc_reg"/>
</dbReference>
<dbReference type="Pfam" id="PF00440">
    <property type="entry name" value="TetR_N"/>
    <property type="match status" value="1"/>
</dbReference>
<evidence type="ECO:0000313" key="6">
    <source>
        <dbReference type="EMBL" id="BCB88626.1"/>
    </source>
</evidence>
<reference evidence="6 7" key="1">
    <citation type="submission" date="2020-03" db="EMBL/GenBank/DDBJ databases">
        <title>Whole genome shotgun sequence of Phytohabitans suffuscus NBRC 105367.</title>
        <authorList>
            <person name="Komaki H."/>
            <person name="Tamura T."/>
        </authorList>
    </citation>
    <scope>NUCLEOTIDE SEQUENCE [LARGE SCALE GENOMIC DNA]</scope>
    <source>
        <strain evidence="6 7">NBRC 105367</strain>
    </source>
</reference>
<dbReference type="Proteomes" id="UP000503011">
    <property type="component" value="Chromosome"/>
</dbReference>
<proteinExistence type="predicted"/>
<dbReference type="EMBL" id="AP022871">
    <property type="protein sequence ID" value="BCB88626.1"/>
    <property type="molecule type" value="Genomic_DNA"/>
</dbReference>
<dbReference type="KEGG" id="psuu:Psuf_059390"/>
<dbReference type="InterPro" id="IPR001647">
    <property type="entry name" value="HTH_TetR"/>
</dbReference>
<evidence type="ECO:0000259" key="5">
    <source>
        <dbReference type="PROSITE" id="PS50977"/>
    </source>
</evidence>
<dbReference type="Gene3D" id="1.10.357.10">
    <property type="entry name" value="Tetracycline Repressor, domain 2"/>
    <property type="match status" value="1"/>
</dbReference>
<keyword evidence="7" id="KW-1185">Reference proteome</keyword>
<name>A0A6F8YRE1_9ACTN</name>
<dbReference type="GO" id="GO:0003700">
    <property type="term" value="F:DNA-binding transcription factor activity"/>
    <property type="evidence" value="ECO:0007669"/>
    <property type="project" value="TreeGrafter"/>
</dbReference>
<dbReference type="RefSeq" id="WP_173160148.1">
    <property type="nucleotide sequence ID" value="NZ_AP022871.1"/>
</dbReference>
<organism evidence="6 7">
    <name type="scientific">Phytohabitans suffuscus</name>
    <dbReference type="NCBI Taxonomy" id="624315"/>
    <lineage>
        <taxon>Bacteria</taxon>
        <taxon>Bacillati</taxon>
        <taxon>Actinomycetota</taxon>
        <taxon>Actinomycetes</taxon>
        <taxon>Micromonosporales</taxon>
        <taxon>Micromonosporaceae</taxon>
    </lineage>
</organism>
<dbReference type="InterPro" id="IPR009057">
    <property type="entry name" value="Homeodomain-like_sf"/>
</dbReference>